<evidence type="ECO:0000259" key="4">
    <source>
        <dbReference type="Pfam" id="PF00135"/>
    </source>
</evidence>
<dbReference type="GO" id="GO:0016787">
    <property type="term" value="F:hydrolase activity"/>
    <property type="evidence" value="ECO:0007669"/>
    <property type="project" value="UniProtKB-KW"/>
</dbReference>
<dbReference type="SUPFAM" id="SSF53474">
    <property type="entry name" value="alpha/beta-Hydrolases"/>
    <property type="match status" value="1"/>
</dbReference>
<dbReference type="PROSITE" id="PS00941">
    <property type="entry name" value="CARBOXYLESTERASE_B_2"/>
    <property type="match status" value="1"/>
</dbReference>
<reference evidence="5 6" key="1">
    <citation type="submission" date="2015-06" db="EMBL/GenBank/DDBJ databases">
        <title>Survival trade-offs in plant roots during colonization by closely related pathogenic and mutualistic fungi.</title>
        <authorList>
            <person name="Hacquard S."/>
            <person name="Kracher B."/>
            <person name="Hiruma K."/>
            <person name="Weinman A."/>
            <person name="Muench P."/>
            <person name="Garrido Oter R."/>
            <person name="Ver Loren van Themaat E."/>
            <person name="Dallerey J.-F."/>
            <person name="Damm U."/>
            <person name="Henrissat B."/>
            <person name="Lespinet O."/>
            <person name="Thon M."/>
            <person name="Kemen E."/>
            <person name="McHardy A.C."/>
            <person name="Schulze-Lefert P."/>
            <person name="O'Connell R.J."/>
        </authorList>
    </citation>
    <scope>NUCLEOTIDE SEQUENCE [LARGE SCALE GENOMIC DNA]</scope>
    <source>
        <strain evidence="5 6">0861</strain>
    </source>
</reference>
<dbReference type="EMBL" id="LFIV01000003">
    <property type="protein sequence ID" value="KZL78161.1"/>
    <property type="molecule type" value="Genomic_DNA"/>
</dbReference>
<dbReference type="InterPro" id="IPR019826">
    <property type="entry name" value="Carboxylesterase_B_AS"/>
</dbReference>
<evidence type="ECO:0000256" key="2">
    <source>
        <dbReference type="ARBA" id="ARBA00022801"/>
    </source>
</evidence>
<evidence type="ECO:0000256" key="3">
    <source>
        <dbReference type="RuleBase" id="RU361235"/>
    </source>
</evidence>
<gene>
    <name evidence="5" type="ORF">CT0861_07810</name>
</gene>
<feature type="domain" description="Carboxylesterase type B" evidence="4">
    <location>
        <begin position="51"/>
        <end position="582"/>
    </location>
</feature>
<dbReference type="PROSITE" id="PS00122">
    <property type="entry name" value="CARBOXYLESTERASE_B_1"/>
    <property type="match status" value="1"/>
</dbReference>
<name>A0A166YXE4_9PEZI</name>
<dbReference type="InterPro" id="IPR050309">
    <property type="entry name" value="Type-B_Carboxylest/Lipase"/>
</dbReference>
<feature type="chain" id="PRO_5007749054" description="Carboxylic ester hydrolase" evidence="3">
    <location>
        <begin position="25"/>
        <end position="588"/>
    </location>
</feature>
<dbReference type="Gene3D" id="3.40.50.1820">
    <property type="entry name" value="alpha/beta hydrolase"/>
    <property type="match status" value="1"/>
</dbReference>
<accession>A0A166YXE4</accession>
<comment type="caution">
    <text evidence="5">The sequence shown here is derived from an EMBL/GenBank/DDBJ whole genome shotgun (WGS) entry which is preliminary data.</text>
</comment>
<dbReference type="AlphaFoldDB" id="A0A166YXE4"/>
<organism evidence="5 6">
    <name type="scientific">Colletotrichum tofieldiae</name>
    <dbReference type="NCBI Taxonomy" id="708197"/>
    <lineage>
        <taxon>Eukaryota</taxon>
        <taxon>Fungi</taxon>
        <taxon>Dikarya</taxon>
        <taxon>Ascomycota</taxon>
        <taxon>Pezizomycotina</taxon>
        <taxon>Sordariomycetes</taxon>
        <taxon>Hypocreomycetidae</taxon>
        <taxon>Glomerellales</taxon>
        <taxon>Glomerellaceae</taxon>
        <taxon>Colletotrichum</taxon>
        <taxon>Colletotrichum spaethianum species complex</taxon>
    </lineage>
</organism>
<dbReference type="PANTHER" id="PTHR11559">
    <property type="entry name" value="CARBOXYLESTERASE"/>
    <property type="match status" value="1"/>
</dbReference>
<evidence type="ECO:0000313" key="6">
    <source>
        <dbReference type="Proteomes" id="UP000076552"/>
    </source>
</evidence>
<keyword evidence="2 3" id="KW-0378">Hydrolase</keyword>
<dbReference type="EC" id="3.1.1.-" evidence="3"/>
<dbReference type="InterPro" id="IPR029058">
    <property type="entry name" value="AB_hydrolase_fold"/>
</dbReference>
<dbReference type="InterPro" id="IPR002018">
    <property type="entry name" value="CarbesteraseB"/>
</dbReference>
<sequence length="588" mass="64392">MLLCNSSAYLRNLALLALASQVTANRTRQLPTVDLGYAIHQATYNDSRGWFNFSNIHYASAPRFEAPAPVTVVDRQINDGQTPGICPLKLPAWFSLSALYQASQLSLDELNSTFMELQNLSPASDASLIDQYLTEPDSVVTEDCLTLDVVVPETIWERAHDASEAGGKMPLEWNTHAVLTDDDAAPVLVWLYGGGYVLGDKNSVGNPAGLITNAQTDGSDGIIYVTINYRLGFLGFASGPDYGEQGGVSNLGLRDQRFALEWIQKNIHLFGGNPHNVTVMGESAGGGSVLHQLVAYGSTSGAPFNRAILQSPGFEFNTGASKQTLRYNKALDWASYFSNSSVTTLEDLKKLPFDVIEKVNQITVATTYWGSFGWGPATDGDFVPDLPGVLLSENRFDSSVEVFSAHNSDEGFIFASPLIRDDEQYVTSLLKLLLPDASEEITGYLTTELYPAVYDGTYPWTTPLQRTSATIADSWFICNNYFLNRAMGDKAFNYLFDVPPGSHGTDIPYTFFNNEASSGGLPLNASVANTLQAYLTMFAKTGSPNRANLPHIPLYGVNATVMSLYNRTLVVDMAATERCDWWQRALYR</sequence>
<dbReference type="Pfam" id="PF00135">
    <property type="entry name" value="COesterase"/>
    <property type="match status" value="1"/>
</dbReference>
<evidence type="ECO:0000313" key="5">
    <source>
        <dbReference type="EMBL" id="KZL78161.1"/>
    </source>
</evidence>
<proteinExistence type="inferred from homology"/>
<keyword evidence="3" id="KW-0732">Signal</keyword>
<protein>
    <recommendedName>
        <fullName evidence="3">Carboxylic ester hydrolase</fullName>
        <ecNumber evidence="3">3.1.1.-</ecNumber>
    </recommendedName>
</protein>
<evidence type="ECO:0000256" key="1">
    <source>
        <dbReference type="ARBA" id="ARBA00005964"/>
    </source>
</evidence>
<feature type="signal peptide" evidence="3">
    <location>
        <begin position="1"/>
        <end position="24"/>
    </location>
</feature>
<comment type="similarity">
    <text evidence="1 3">Belongs to the type-B carboxylesterase/lipase family.</text>
</comment>
<dbReference type="Proteomes" id="UP000076552">
    <property type="component" value="Unassembled WGS sequence"/>
</dbReference>
<dbReference type="InterPro" id="IPR019819">
    <property type="entry name" value="Carboxylesterase_B_CS"/>
</dbReference>
<dbReference type="ESTHER" id="9pezi-a0a166yxe4">
    <property type="family name" value="Fungal_carboxylesterase_lipase"/>
</dbReference>
<dbReference type="STRING" id="708197.A0A166YXE4"/>
<keyword evidence="6" id="KW-1185">Reference proteome</keyword>